<name>A0AAF5D1Z1_STRER</name>
<feature type="transmembrane region" description="Helical" evidence="1">
    <location>
        <begin position="103"/>
        <end position="123"/>
    </location>
</feature>
<proteinExistence type="predicted"/>
<accession>A0AAF5D1Z1</accession>
<reference evidence="3" key="1">
    <citation type="submission" date="2024-02" db="UniProtKB">
        <authorList>
            <consortium name="WormBaseParasite"/>
        </authorList>
    </citation>
    <scope>IDENTIFICATION</scope>
</reference>
<dbReference type="WBParaSite" id="TCONS_00005161.p1">
    <property type="protein sequence ID" value="TCONS_00005161.p1"/>
    <property type="gene ID" value="XLOC_003494"/>
</dbReference>
<dbReference type="Gene3D" id="1.20.1070.10">
    <property type="entry name" value="Rhodopsin 7-helix transmembrane proteins"/>
    <property type="match status" value="1"/>
</dbReference>
<organism evidence="2 3">
    <name type="scientific">Strongyloides stercoralis</name>
    <name type="common">Threadworm</name>
    <dbReference type="NCBI Taxonomy" id="6248"/>
    <lineage>
        <taxon>Eukaryota</taxon>
        <taxon>Metazoa</taxon>
        <taxon>Ecdysozoa</taxon>
        <taxon>Nematoda</taxon>
        <taxon>Chromadorea</taxon>
        <taxon>Rhabditida</taxon>
        <taxon>Tylenchina</taxon>
        <taxon>Panagrolaimomorpha</taxon>
        <taxon>Strongyloidoidea</taxon>
        <taxon>Strongyloididae</taxon>
        <taxon>Strongyloides</taxon>
    </lineage>
</organism>
<evidence type="ECO:0000313" key="3">
    <source>
        <dbReference type="WBParaSite" id="TCONS_00005161.p1"/>
    </source>
</evidence>
<feature type="transmembrane region" description="Helical" evidence="1">
    <location>
        <begin position="173"/>
        <end position="201"/>
    </location>
</feature>
<feature type="transmembrane region" description="Helical" evidence="1">
    <location>
        <begin position="20"/>
        <end position="39"/>
    </location>
</feature>
<feature type="transmembrane region" description="Helical" evidence="1">
    <location>
        <begin position="60"/>
        <end position="83"/>
    </location>
</feature>
<feature type="transmembrane region" description="Helical" evidence="1">
    <location>
        <begin position="130"/>
        <end position="153"/>
    </location>
</feature>
<keyword evidence="1" id="KW-1133">Transmembrane helix</keyword>
<dbReference type="AlphaFoldDB" id="A0AAF5D1Z1"/>
<feature type="transmembrane region" description="Helical" evidence="1">
    <location>
        <begin position="263"/>
        <end position="283"/>
    </location>
</feature>
<evidence type="ECO:0000256" key="1">
    <source>
        <dbReference type="SAM" id="Phobius"/>
    </source>
</evidence>
<keyword evidence="1" id="KW-0812">Transmembrane</keyword>
<protein>
    <submittedName>
        <fullName evidence="3">G-protein coupled receptors family 1 profile domain-containing protein</fullName>
    </submittedName>
</protein>
<sequence>MNKSLVPDYSLIEKTYYNSNMIILFGNILSLITNTYFLIKTFTYEPFKKRKIFRKMIMVMCIEYVAVNISHISYSCYYLYYFNSDKEINVNVCSKFQILDTDLNQVIIMSPIFFNIIRFNNVILQKSTNIIIFFITFIICFGCLLYLTIPQLLEIDIYYIPKFGCPYEIYSNIPYFLTIQTVNFFLLIFIPIMAFIINYIIYKLVVRKKKQITVRENEIENRNLFRSITIQSLFPFGCQLPGIILIIYQLIKHKSSSSLIDTIIVFIYHFGQAYCIFLALFVIKEFRIMMLKDFGIYLLLKNQTFPNNKITITKTILIDMAKVIVEKKRIVYDSTIPSDVSKLLRNNTNFISRLPKRGAFRSEMKVFDSNLYTPPVCYSYSTNNGDWNSGQYDSVTCNYNSLDKCVSIVGNIGPSKYIYLGCSAAVLLSEGYDPWAYYIEDGCKNNIVTINGESTLATVCACSYNYCNTERNYLDNGISTLKVSFCLIILIFLSKFI</sequence>
<evidence type="ECO:0000313" key="2">
    <source>
        <dbReference type="Proteomes" id="UP000035681"/>
    </source>
</evidence>
<dbReference type="Proteomes" id="UP000035681">
    <property type="component" value="Unplaced"/>
</dbReference>
<keyword evidence="2" id="KW-1185">Reference proteome</keyword>
<feature type="transmembrane region" description="Helical" evidence="1">
    <location>
        <begin position="232"/>
        <end position="251"/>
    </location>
</feature>
<keyword evidence="1" id="KW-0472">Membrane</keyword>